<comment type="caution">
    <text evidence="1">The sequence shown here is derived from an EMBL/GenBank/DDBJ whole genome shotgun (WGS) entry which is preliminary data.</text>
</comment>
<reference evidence="1 2" key="1">
    <citation type="submission" date="2024-01" db="EMBL/GenBank/DDBJ databases">
        <authorList>
            <person name="Allen C."/>
            <person name="Tagirdzhanova G."/>
        </authorList>
    </citation>
    <scope>NUCLEOTIDE SEQUENCE [LARGE SCALE GENOMIC DNA]</scope>
</reference>
<dbReference type="Proteomes" id="UP001642406">
    <property type="component" value="Unassembled WGS sequence"/>
</dbReference>
<evidence type="ECO:0000313" key="2">
    <source>
        <dbReference type="Proteomes" id="UP001642406"/>
    </source>
</evidence>
<organism evidence="1 2">
    <name type="scientific">Sporothrix bragantina</name>
    <dbReference type="NCBI Taxonomy" id="671064"/>
    <lineage>
        <taxon>Eukaryota</taxon>
        <taxon>Fungi</taxon>
        <taxon>Dikarya</taxon>
        <taxon>Ascomycota</taxon>
        <taxon>Pezizomycotina</taxon>
        <taxon>Sordariomycetes</taxon>
        <taxon>Sordariomycetidae</taxon>
        <taxon>Ophiostomatales</taxon>
        <taxon>Ophiostomataceae</taxon>
        <taxon>Sporothrix</taxon>
    </lineage>
</organism>
<proteinExistence type="predicted"/>
<evidence type="ECO:0008006" key="3">
    <source>
        <dbReference type="Google" id="ProtNLM"/>
    </source>
</evidence>
<dbReference type="EMBL" id="CAWUHC010000097">
    <property type="protein sequence ID" value="CAK7231620.1"/>
    <property type="molecule type" value="Genomic_DNA"/>
</dbReference>
<accession>A0ABP0CKN4</accession>
<evidence type="ECO:0000313" key="1">
    <source>
        <dbReference type="EMBL" id="CAK7231620.1"/>
    </source>
</evidence>
<protein>
    <recommendedName>
        <fullName evidence="3">Fungal N-terminal domain-containing protein</fullName>
    </recommendedName>
</protein>
<gene>
    <name evidence="1" type="ORF">SBRCBS47491_007992</name>
</gene>
<keyword evidence="2" id="KW-1185">Reference proteome</keyword>
<sequence>MDVAASIAGLVSLGIQVTQSLVDYYTTYKGREADLAHTFKKLNRLLRMLESLRYHLADRKFLPDEKDLLEAIEGTIQDCEEYIHELQIQCGKFKDNPTCSNIRAKARTSARKLAYPFRRSTLEALDEAVDEVASHLGLALQMLQQNNMDGVQNDTEEIKSLLDLVRADQIAQAVRGWLQAPDAGVNYNEACKKRHGGTGLWLVKKSPVFLAWLIKPNSFLWLNGFAGCGKPD</sequence>
<name>A0ABP0CKN4_9PEZI</name>